<dbReference type="GO" id="GO:0015293">
    <property type="term" value="F:symporter activity"/>
    <property type="evidence" value="ECO:0007669"/>
    <property type="project" value="UniProtKB-KW"/>
</dbReference>
<evidence type="ECO:0000256" key="6">
    <source>
        <dbReference type="RuleBase" id="RU003732"/>
    </source>
</evidence>
<keyword evidence="4 7" id="KW-1133">Transmembrane helix</keyword>
<feature type="transmembrane region" description="Helical" evidence="7">
    <location>
        <begin position="346"/>
        <end position="367"/>
    </location>
</feature>
<sequence length="455" mass="50170">MAREQFSSRLGFLLISAGCAIGLGNVWRFPYITGQYGGAVFVLIYIGFLLLFGLPILTMELAVGRASRKSLGHSFEVLKPGSKWYLNKFWMIPGNYILMAFYSLVTGWMLYYAVLMFSGSFGENIDQAAAGSYFNDLLARPGIQFICAFVLIVGSFAVCAFGLRRGVERINKPMMLLLFLLLVFMALRSFTLPGFKEGISYYLMPNLENMQREGIGTALSAAMGQAFFTLGLGVGSIQIFGSYMNRKYTLGYEAVVITALDTSVAFLAGIVIFPACFSYAVEPGQGPGLIFVTLVSVFSHMEYGAIWGGIFFVFMLFAAVTTLIAVFENIIAICMEVFGISRIKSVVVNCIVVILLGLPCLLGYNVWSDVHPLGGSSTILDTYDFVLSNNILPFGTTCYILFVVLKRGWGFDNYLKEVNTGIGFKIPRAAKWYYRCVLPIVILALFIQGYIGIFG</sequence>
<dbReference type="PRINTS" id="PR00176">
    <property type="entry name" value="NANEUSMPORT"/>
</dbReference>
<proteinExistence type="inferred from homology"/>
<dbReference type="InterPro" id="IPR037272">
    <property type="entry name" value="SNS_sf"/>
</dbReference>
<comment type="similarity">
    <text evidence="6">Belongs to the sodium:neurotransmitter symporter (SNF) (TC 2.A.22) family.</text>
</comment>
<evidence type="ECO:0000313" key="8">
    <source>
        <dbReference type="EMBL" id="MBO8415649.1"/>
    </source>
</evidence>
<dbReference type="PROSITE" id="PS50267">
    <property type="entry name" value="NA_NEUROTRAN_SYMP_3"/>
    <property type="match status" value="1"/>
</dbReference>
<evidence type="ECO:0000256" key="4">
    <source>
        <dbReference type="ARBA" id="ARBA00022989"/>
    </source>
</evidence>
<name>A0A9D9DC08_9GAMM</name>
<dbReference type="PROSITE" id="PS00610">
    <property type="entry name" value="NA_NEUROTRAN_SYMP_1"/>
    <property type="match status" value="1"/>
</dbReference>
<dbReference type="EMBL" id="JADINH010000099">
    <property type="protein sequence ID" value="MBO8415649.1"/>
    <property type="molecule type" value="Genomic_DNA"/>
</dbReference>
<evidence type="ECO:0000256" key="7">
    <source>
        <dbReference type="SAM" id="Phobius"/>
    </source>
</evidence>
<keyword evidence="5 7" id="KW-0472">Membrane</keyword>
<keyword evidence="6" id="KW-0769">Symport</keyword>
<feature type="transmembrane region" description="Helical" evidence="7">
    <location>
        <begin position="305"/>
        <end position="334"/>
    </location>
</feature>
<dbReference type="InterPro" id="IPR000175">
    <property type="entry name" value="Na/ntran_symport"/>
</dbReference>
<dbReference type="SUPFAM" id="SSF161070">
    <property type="entry name" value="SNF-like"/>
    <property type="match status" value="1"/>
</dbReference>
<protein>
    <recommendedName>
        <fullName evidence="6">Transporter</fullName>
    </recommendedName>
</protein>
<dbReference type="Pfam" id="PF00209">
    <property type="entry name" value="SNF"/>
    <property type="match status" value="2"/>
</dbReference>
<comment type="caution">
    <text evidence="8">The sequence shown here is derived from an EMBL/GenBank/DDBJ whole genome shotgun (WGS) entry which is preliminary data.</text>
</comment>
<feature type="transmembrane region" description="Helical" evidence="7">
    <location>
        <begin position="96"/>
        <end position="114"/>
    </location>
</feature>
<dbReference type="CDD" id="cd10336">
    <property type="entry name" value="SLC6sbd_Tyt1-Like"/>
    <property type="match status" value="1"/>
</dbReference>
<dbReference type="AlphaFoldDB" id="A0A9D9DC08"/>
<evidence type="ECO:0000256" key="1">
    <source>
        <dbReference type="ARBA" id="ARBA00004141"/>
    </source>
</evidence>
<feature type="transmembrane region" description="Helical" evidence="7">
    <location>
        <begin position="142"/>
        <end position="163"/>
    </location>
</feature>
<dbReference type="Proteomes" id="UP000823631">
    <property type="component" value="Unassembled WGS sequence"/>
</dbReference>
<dbReference type="PANTHER" id="PTHR42948:SF1">
    <property type="entry name" value="TRANSPORTER"/>
    <property type="match status" value="1"/>
</dbReference>
<feature type="transmembrane region" description="Helical" evidence="7">
    <location>
        <begin position="38"/>
        <end position="63"/>
    </location>
</feature>
<dbReference type="PANTHER" id="PTHR42948">
    <property type="entry name" value="TRANSPORTER"/>
    <property type="match status" value="1"/>
</dbReference>
<feature type="transmembrane region" description="Helical" evidence="7">
    <location>
        <begin position="387"/>
        <end position="405"/>
    </location>
</feature>
<feature type="transmembrane region" description="Helical" evidence="7">
    <location>
        <begin position="252"/>
        <end position="281"/>
    </location>
</feature>
<feature type="transmembrane region" description="Helical" evidence="7">
    <location>
        <begin position="215"/>
        <end position="240"/>
    </location>
</feature>
<evidence type="ECO:0000256" key="3">
    <source>
        <dbReference type="ARBA" id="ARBA00022692"/>
    </source>
</evidence>
<organism evidence="8 9">
    <name type="scientific">Candidatus Avisuccinivibrio stercorigallinarum</name>
    <dbReference type="NCBI Taxonomy" id="2840704"/>
    <lineage>
        <taxon>Bacteria</taxon>
        <taxon>Pseudomonadati</taxon>
        <taxon>Pseudomonadota</taxon>
        <taxon>Gammaproteobacteria</taxon>
        <taxon>Aeromonadales</taxon>
        <taxon>Succinivibrionaceae</taxon>
        <taxon>Succinivibrionaceae incertae sedis</taxon>
        <taxon>Candidatus Avisuccinivibrio</taxon>
    </lineage>
</organism>
<dbReference type="GO" id="GO:0016020">
    <property type="term" value="C:membrane"/>
    <property type="evidence" value="ECO:0007669"/>
    <property type="project" value="UniProtKB-SubCell"/>
</dbReference>
<feature type="transmembrane region" description="Helical" evidence="7">
    <location>
        <begin position="175"/>
        <end position="195"/>
    </location>
</feature>
<keyword evidence="3 6" id="KW-0812">Transmembrane</keyword>
<keyword evidence="2 6" id="KW-0813">Transport</keyword>
<reference evidence="8" key="1">
    <citation type="submission" date="2020-10" db="EMBL/GenBank/DDBJ databases">
        <authorList>
            <person name="Gilroy R."/>
        </authorList>
    </citation>
    <scope>NUCLEOTIDE SEQUENCE</scope>
    <source>
        <strain evidence="8">17213</strain>
    </source>
</reference>
<evidence type="ECO:0000256" key="5">
    <source>
        <dbReference type="ARBA" id="ARBA00023136"/>
    </source>
</evidence>
<accession>A0A9D9DC08</accession>
<dbReference type="NCBIfam" id="NF037979">
    <property type="entry name" value="Na_transp"/>
    <property type="match status" value="1"/>
</dbReference>
<feature type="transmembrane region" description="Helical" evidence="7">
    <location>
        <begin position="432"/>
        <end position="453"/>
    </location>
</feature>
<comment type="subcellular location">
    <subcellularLocation>
        <location evidence="1">Membrane</location>
        <topology evidence="1">Multi-pass membrane protein</topology>
    </subcellularLocation>
</comment>
<dbReference type="InterPro" id="IPR047218">
    <property type="entry name" value="YocR/YhdH-like"/>
</dbReference>
<evidence type="ECO:0000256" key="2">
    <source>
        <dbReference type="ARBA" id="ARBA00022448"/>
    </source>
</evidence>
<evidence type="ECO:0000313" key="9">
    <source>
        <dbReference type="Proteomes" id="UP000823631"/>
    </source>
</evidence>
<reference evidence="8" key="2">
    <citation type="journal article" date="2021" name="PeerJ">
        <title>Extensive microbial diversity within the chicken gut microbiome revealed by metagenomics and culture.</title>
        <authorList>
            <person name="Gilroy R."/>
            <person name="Ravi A."/>
            <person name="Getino M."/>
            <person name="Pursley I."/>
            <person name="Horton D.L."/>
            <person name="Alikhan N.F."/>
            <person name="Baker D."/>
            <person name="Gharbi K."/>
            <person name="Hall N."/>
            <person name="Watson M."/>
            <person name="Adriaenssens E.M."/>
            <person name="Foster-Nyarko E."/>
            <person name="Jarju S."/>
            <person name="Secka A."/>
            <person name="Antonio M."/>
            <person name="Oren A."/>
            <person name="Chaudhuri R.R."/>
            <person name="La Ragione R."/>
            <person name="Hildebrand F."/>
            <person name="Pallen M.J."/>
        </authorList>
    </citation>
    <scope>NUCLEOTIDE SEQUENCE</scope>
    <source>
        <strain evidence="8">17213</strain>
    </source>
</reference>
<gene>
    <name evidence="8" type="ORF">IAB19_04625</name>
</gene>